<dbReference type="InterPro" id="IPR019826">
    <property type="entry name" value="Carboxylesterase_B_AS"/>
</dbReference>
<accession>A0ABV0D306</accession>
<dbReference type="SUPFAM" id="SSF53474">
    <property type="entry name" value="alpha/beta-Hydrolases"/>
    <property type="match status" value="1"/>
</dbReference>
<dbReference type="InterPro" id="IPR002018">
    <property type="entry name" value="CarbesteraseB"/>
</dbReference>
<reference evidence="5 6" key="1">
    <citation type="submission" date="2024-05" db="EMBL/GenBank/DDBJ databases">
        <title>Genome sequencing of Marine Estuary Bacteria, Pseudoalteromonas distincta strain FA, Psychrobacter proteolyticus strain EA, and Shewanella baltica strain CA.</title>
        <authorList>
            <person name="Dieffenbach S.A."/>
            <person name="Maclea K.S."/>
        </authorList>
    </citation>
    <scope>NUCLEOTIDE SEQUENCE [LARGE SCALE GENOMIC DNA]</scope>
    <source>
        <strain evidence="5 6">EA</strain>
    </source>
</reference>
<evidence type="ECO:0000313" key="6">
    <source>
        <dbReference type="Proteomes" id="UP001414441"/>
    </source>
</evidence>
<keyword evidence="6" id="KW-1185">Reference proteome</keyword>
<gene>
    <name evidence="5" type="ORF">ABFV72_02815</name>
</gene>
<keyword evidence="2 3" id="KW-0378">Hydrolase</keyword>
<protein>
    <recommendedName>
        <fullName evidence="3">Carboxylic ester hydrolase</fullName>
        <ecNumber evidence="3">3.1.1.-</ecNumber>
    </recommendedName>
</protein>
<sequence>MASSFAANNDIEGQQMTVSVHQGDVQGKVDADVTSFYGIPYAHDPFTKARRFKAPQAYEKWEGVLDATKKTAPVPQPGREQTVELVGAAGDLTLNIWAPTAALQSNKQLPVMVWIPGGAFIRADAGEEAYNGTSFAKNDAIVVTVNYRVGVDGFMHLDGAPDNRGILDQIAALQWVQKNIANFGGNPENVTLFGQSAGAESVAILLGTDKAKGLFQQAIMQSPPMQFMTMEQADRVSQTFAKELGVSATISDISQIPLETLVTEVIDIGNTIKNRDQWGMMSWGGTAFLPVADGDVIKESPMRDLANNTDPAIPVIVGSTDQEARLYYVPGGAIDQIPATQRSQLLSDLSLNSASRNVYAPIKNEKSIGDSFADIQSDYTFRMPAVHIAEHLVNNGNKVWHYNFSWFSPAFDGKLGAAHFVDVPFTFNALDSEQAKSFIGDQPSQKLANTMHQNWIEFARSGQAPWDNYRLADRATMVFDTDSKIVNDPERDVRVLWKDYSF</sequence>
<dbReference type="InterPro" id="IPR050309">
    <property type="entry name" value="Type-B_Carboxylest/Lipase"/>
</dbReference>
<dbReference type="InterPro" id="IPR029058">
    <property type="entry name" value="AB_hydrolase_fold"/>
</dbReference>
<dbReference type="EMBL" id="JBDLOB010000001">
    <property type="protein sequence ID" value="MEN8624938.1"/>
    <property type="molecule type" value="Genomic_DNA"/>
</dbReference>
<evidence type="ECO:0000259" key="4">
    <source>
        <dbReference type="Pfam" id="PF00135"/>
    </source>
</evidence>
<comment type="similarity">
    <text evidence="1 3">Belongs to the type-B carboxylesterase/lipase family.</text>
</comment>
<name>A0ABV0D306_9GAMM</name>
<evidence type="ECO:0000256" key="1">
    <source>
        <dbReference type="ARBA" id="ARBA00005964"/>
    </source>
</evidence>
<evidence type="ECO:0000313" key="5">
    <source>
        <dbReference type="EMBL" id="MEN8624938.1"/>
    </source>
</evidence>
<feature type="domain" description="Carboxylesterase type B" evidence="4">
    <location>
        <begin position="15"/>
        <end position="463"/>
    </location>
</feature>
<dbReference type="Pfam" id="PF00135">
    <property type="entry name" value="COesterase"/>
    <property type="match status" value="1"/>
</dbReference>
<evidence type="ECO:0000256" key="3">
    <source>
        <dbReference type="RuleBase" id="RU361235"/>
    </source>
</evidence>
<dbReference type="PROSITE" id="PS00122">
    <property type="entry name" value="CARBOXYLESTERASE_B_1"/>
    <property type="match status" value="1"/>
</dbReference>
<dbReference type="Gene3D" id="3.40.50.1820">
    <property type="entry name" value="alpha/beta hydrolase"/>
    <property type="match status" value="1"/>
</dbReference>
<dbReference type="EC" id="3.1.1.-" evidence="3"/>
<dbReference type="Proteomes" id="UP001414441">
    <property type="component" value="Unassembled WGS sequence"/>
</dbReference>
<evidence type="ECO:0000256" key="2">
    <source>
        <dbReference type="ARBA" id="ARBA00022801"/>
    </source>
</evidence>
<dbReference type="PANTHER" id="PTHR11559">
    <property type="entry name" value="CARBOXYLESTERASE"/>
    <property type="match status" value="1"/>
</dbReference>
<organism evidence="5 6">
    <name type="scientific">Psychrobacter proteolyticus</name>
    <dbReference type="NCBI Taxonomy" id="147825"/>
    <lineage>
        <taxon>Bacteria</taxon>
        <taxon>Pseudomonadati</taxon>
        <taxon>Pseudomonadota</taxon>
        <taxon>Gammaproteobacteria</taxon>
        <taxon>Moraxellales</taxon>
        <taxon>Moraxellaceae</taxon>
        <taxon>Psychrobacter</taxon>
    </lineage>
</organism>
<dbReference type="RefSeq" id="WP_347162349.1">
    <property type="nucleotide sequence ID" value="NZ_JBDLOB010000001.1"/>
</dbReference>
<comment type="caution">
    <text evidence="5">The sequence shown here is derived from an EMBL/GenBank/DDBJ whole genome shotgun (WGS) entry which is preliminary data.</text>
</comment>
<proteinExistence type="inferred from homology"/>